<evidence type="ECO:0000256" key="1">
    <source>
        <dbReference type="ARBA" id="ARBA00005752"/>
    </source>
</evidence>
<reference evidence="6" key="1">
    <citation type="submission" date="2018-05" db="EMBL/GenBank/DDBJ databases">
        <authorList>
            <person name="Lanie J.A."/>
            <person name="Ng W.-L."/>
            <person name="Kazmierczak K.M."/>
            <person name="Andrzejewski T.M."/>
            <person name="Davidsen T.M."/>
            <person name="Wayne K.J."/>
            <person name="Tettelin H."/>
            <person name="Glass J.I."/>
            <person name="Rusch D."/>
            <person name="Podicherti R."/>
            <person name="Tsui H.-C.T."/>
            <person name="Winkler M.E."/>
        </authorList>
    </citation>
    <scope>NUCLEOTIDE SEQUENCE</scope>
</reference>
<evidence type="ECO:0000256" key="3">
    <source>
        <dbReference type="ARBA" id="ARBA00022840"/>
    </source>
</evidence>
<accession>A0A381ZEI6</accession>
<dbReference type="PANTHER" id="PTHR43284:SF1">
    <property type="entry name" value="ASPARAGINE SYNTHETASE"/>
    <property type="match status" value="1"/>
</dbReference>
<protein>
    <recommendedName>
        <fullName evidence="5">Glutamine amidotransferase type-2 domain-containing protein</fullName>
    </recommendedName>
</protein>
<dbReference type="EMBL" id="UINC01020861">
    <property type="protein sequence ID" value="SVA87177.1"/>
    <property type="molecule type" value="Genomic_DNA"/>
</dbReference>
<sequence>MCGICGITWNDQNLIRSMGQGIKHRGPEQEGFYIDDSISMCCERLKILDLSENAKQPLHNEDSSIWVVLNGEIYNFQEIKKELENKHKFYTNADTEVIVHAYEEYGEDCVHKLNGMFSFAIWDSNKKKLFIARDRLGVKPLFYCTVNNNLLFSSEIKSLLQFDGVKRKINYDGLYQFVTYAYTIDGQTMLDGIYELLPGHKLVYSFSDKSLKIEKYWDLSIAESKNDEDYYLKNLEGLLTKSIRLRKVSDAPLGALLSGGLDSSIMVAILSRISDEPVKTFTTGFGHALDEFSEAKVVAEHCGTDHKEILLNFDYLSKSLPTILWHMEFPFGRPSILSNYLVAEQVKKFVTVVYTGEGSDELFGGYNRYLIYSKNESGVSLEKKLGSITSGFFKDGNSTRKIFSDTVMNYNNSTNNPKNVFLKIIDENKNASLLNQALLFDIKTEIPGAQTWRIDRCGYAHAVEMREPFLDYELAQFSLTIPSNLKINQENGINKKYILQKLATKFLPEKIAKRKKFPWGIPFHDFF</sequence>
<dbReference type="GO" id="GO:0006529">
    <property type="term" value="P:asparagine biosynthetic process"/>
    <property type="evidence" value="ECO:0007669"/>
    <property type="project" value="InterPro"/>
</dbReference>
<dbReference type="InterPro" id="IPR014729">
    <property type="entry name" value="Rossmann-like_a/b/a_fold"/>
</dbReference>
<dbReference type="SUPFAM" id="SSF52402">
    <property type="entry name" value="Adenine nucleotide alpha hydrolases-like"/>
    <property type="match status" value="1"/>
</dbReference>
<dbReference type="PANTHER" id="PTHR43284">
    <property type="entry name" value="ASPARAGINE SYNTHETASE (GLUTAMINE-HYDROLYZING)"/>
    <property type="match status" value="1"/>
</dbReference>
<evidence type="ECO:0000256" key="2">
    <source>
        <dbReference type="ARBA" id="ARBA00022741"/>
    </source>
</evidence>
<dbReference type="GO" id="GO:0005524">
    <property type="term" value="F:ATP binding"/>
    <property type="evidence" value="ECO:0007669"/>
    <property type="project" value="UniProtKB-KW"/>
</dbReference>
<gene>
    <name evidence="6" type="ORF">METZ01_LOCUS140031</name>
</gene>
<dbReference type="InterPro" id="IPR033738">
    <property type="entry name" value="AsnB_N"/>
</dbReference>
<dbReference type="InterPro" id="IPR006426">
    <property type="entry name" value="Asn_synth_AEB"/>
</dbReference>
<dbReference type="Gene3D" id="3.60.20.10">
    <property type="entry name" value="Glutamine Phosphoribosylpyrophosphate, subunit 1, domain 1"/>
    <property type="match status" value="1"/>
</dbReference>
<dbReference type="InterPro" id="IPR001962">
    <property type="entry name" value="Asn_synthase"/>
</dbReference>
<evidence type="ECO:0000256" key="4">
    <source>
        <dbReference type="ARBA" id="ARBA00022962"/>
    </source>
</evidence>
<dbReference type="PROSITE" id="PS51278">
    <property type="entry name" value="GATASE_TYPE_2"/>
    <property type="match status" value="1"/>
</dbReference>
<dbReference type="InterPro" id="IPR051786">
    <property type="entry name" value="ASN_synthetase/amidase"/>
</dbReference>
<dbReference type="GO" id="GO:0004066">
    <property type="term" value="F:asparagine synthase (glutamine-hydrolyzing) activity"/>
    <property type="evidence" value="ECO:0007669"/>
    <property type="project" value="InterPro"/>
</dbReference>
<dbReference type="CDD" id="cd01991">
    <property type="entry name" value="Asn_synthase_B_C"/>
    <property type="match status" value="1"/>
</dbReference>
<organism evidence="6">
    <name type="scientific">marine metagenome</name>
    <dbReference type="NCBI Taxonomy" id="408172"/>
    <lineage>
        <taxon>unclassified sequences</taxon>
        <taxon>metagenomes</taxon>
        <taxon>ecological metagenomes</taxon>
    </lineage>
</organism>
<evidence type="ECO:0000313" key="6">
    <source>
        <dbReference type="EMBL" id="SVA87177.1"/>
    </source>
</evidence>
<dbReference type="InterPro" id="IPR029055">
    <property type="entry name" value="Ntn_hydrolases_N"/>
</dbReference>
<keyword evidence="2" id="KW-0547">Nucleotide-binding</keyword>
<proteinExistence type="inferred from homology"/>
<feature type="non-terminal residue" evidence="6">
    <location>
        <position position="527"/>
    </location>
</feature>
<comment type="similarity">
    <text evidence="1">Belongs to the asparagine synthetase family.</text>
</comment>
<dbReference type="PIRSF" id="PIRSF001589">
    <property type="entry name" value="Asn_synthetase_glu-h"/>
    <property type="match status" value="1"/>
</dbReference>
<dbReference type="AlphaFoldDB" id="A0A381ZEI6"/>
<dbReference type="Pfam" id="PF13537">
    <property type="entry name" value="GATase_7"/>
    <property type="match status" value="1"/>
</dbReference>
<feature type="domain" description="Glutamine amidotransferase type-2" evidence="5">
    <location>
        <begin position="2"/>
        <end position="207"/>
    </location>
</feature>
<dbReference type="CDD" id="cd00712">
    <property type="entry name" value="AsnB"/>
    <property type="match status" value="1"/>
</dbReference>
<keyword evidence="4" id="KW-0315">Glutamine amidotransferase</keyword>
<dbReference type="Gene3D" id="3.40.50.620">
    <property type="entry name" value="HUPs"/>
    <property type="match status" value="1"/>
</dbReference>
<name>A0A381ZEI6_9ZZZZ</name>
<dbReference type="InterPro" id="IPR017932">
    <property type="entry name" value="GATase_2_dom"/>
</dbReference>
<dbReference type="NCBIfam" id="TIGR01536">
    <property type="entry name" value="asn_synth_AEB"/>
    <property type="match status" value="1"/>
</dbReference>
<dbReference type="SUPFAM" id="SSF56235">
    <property type="entry name" value="N-terminal nucleophile aminohydrolases (Ntn hydrolases)"/>
    <property type="match status" value="1"/>
</dbReference>
<dbReference type="Pfam" id="PF00733">
    <property type="entry name" value="Asn_synthase"/>
    <property type="match status" value="1"/>
</dbReference>
<keyword evidence="3" id="KW-0067">ATP-binding</keyword>
<evidence type="ECO:0000259" key="5">
    <source>
        <dbReference type="PROSITE" id="PS51278"/>
    </source>
</evidence>